<name>A0A2U8QX77_9FLAO</name>
<accession>A0A2U8QX77</accession>
<evidence type="ECO:0000313" key="3">
    <source>
        <dbReference type="Proteomes" id="UP000245429"/>
    </source>
</evidence>
<sequence>MISTNLYMIMLGCTPKGRITEQHDIFFGIGTTLQDLIPDMYTFWPEAEQQIHIDAWQKVTQVEDFSIKVIPKAQAKEKTYQLFFINLGGYQPGQFEEFHHKLLIVATSKSEAIKKAKQTHFYQNFSFKGAVSHIDDQYGVAIDEIYDIEEILSDKFKKEYTLNIIPGNQPPDEVHIGYLKMNKINF</sequence>
<gene>
    <name evidence="2" type="ORF">DI487_11315</name>
</gene>
<dbReference type="Gene3D" id="3.10.20.10">
    <property type="match status" value="2"/>
</dbReference>
<evidence type="ECO:0000259" key="1">
    <source>
        <dbReference type="Pfam" id="PF07566"/>
    </source>
</evidence>
<dbReference type="OrthoDB" id="850243at2"/>
<dbReference type="EMBL" id="CP029463">
    <property type="protein sequence ID" value="AWM14385.1"/>
    <property type="molecule type" value="Genomic_DNA"/>
</dbReference>
<dbReference type="Proteomes" id="UP000245429">
    <property type="component" value="Chromosome"/>
</dbReference>
<dbReference type="Pfam" id="PF07566">
    <property type="entry name" value="DUF1543"/>
    <property type="match status" value="1"/>
</dbReference>
<reference evidence="2 3" key="1">
    <citation type="submission" date="2018-05" db="EMBL/GenBank/DDBJ databases">
        <title>Flavobacterium sp. MEBiC07310.</title>
        <authorList>
            <person name="Baek K."/>
        </authorList>
    </citation>
    <scope>NUCLEOTIDE SEQUENCE [LARGE SCALE GENOMIC DNA]</scope>
    <source>
        <strain evidence="2 3">MEBiC07310</strain>
    </source>
</reference>
<protein>
    <submittedName>
        <fullName evidence="2">DUF1543 domain-containing protein</fullName>
    </submittedName>
</protein>
<dbReference type="InterPro" id="IPR011440">
    <property type="entry name" value="DUF1543"/>
</dbReference>
<feature type="domain" description="DUF1543" evidence="1">
    <location>
        <begin position="19"/>
        <end position="69"/>
    </location>
</feature>
<dbReference type="KEGG" id="fse:DI487_11315"/>
<dbReference type="AlphaFoldDB" id="A0A2U8QX77"/>
<organism evidence="2 3">
    <name type="scientific">Flavobacterium sediminis</name>
    <dbReference type="NCBI Taxonomy" id="2201181"/>
    <lineage>
        <taxon>Bacteria</taxon>
        <taxon>Pseudomonadati</taxon>
        <taxon>Bacteroidota</taxon>
        <taxon>Flavobacteriia</taxon>
        <taxon>Flavobacteriales</taxon>
        <taxon>Flavobacteriaceae</taxon>
        <taxon>Flavobacterium</taxon>
    </lineage>
</organism>
<evidence type="ECO:0000313" key="2">
    <source>
        <dbReference type="EMBL" id="AWM14385.1"/>
    </source>
</evidence>
<proteinExistence type="predicted"/>
<keyword evidence="3" id="KW-1185">Reference proteome</keyword>